<dbReference type="PANTHER" id="PTHR24148:SF73">
    <property type="entry name" value="HET DOMAIN PROTEIN (AFU_ORTHOLOGUE AFUA_8G01020)"/>
    <property type="match status" value="1"/>
</dbReference>
<organism evidence="2 3">
    <name type="scientific">Coniochaeta ligniaria NRRL 30616</name>
    <dbReference type="NCBI Taxonomy" id="1408157"/>
    <lineage>
        <taxon>Eukaryota</taxon>
        <taxon>Fungi</taxon>
        <taxon>Dikarya</taxon>
        <taxon>Ascomycota</taxon>
        <taxon>Pezizomycotina</taxon>
        <taxon>Sordariomycetes</taxon>
        <taxon>Sordariomycetidae</taxon>
        <taxon>Coniochaetales</taxon>
        <taxon>Coniochaetaceae</taxon>
        <taxon>Coniochaeta</taxon>
    </lineage>
</organism>
<dbReference type="EMBL" id="KV875094">
    <property type="protein sequence ID" value="OIW34155.1"/>
    <property type="molecule type" value="Genomic_DNA"/>
</dbReference>
<sequence>MTANSYAYQPLSAPDSIRIVILDPAEGHNDHLLGTLLHTTLGDCDYELIEPYTALSYVWGDSTQTGTIYISGQAVTITATLASALRHLRDATRPRRVWADALCIDQSNIPERNRQVTLMGMIYRVAAHTVVYLGPSTRASDLVLEDYPSLDQDRRGAIVHAAKLDILTRPWFCRVWIFQELILSRDPWVQCGQRRTRWADLCGLLIYNTPGLSGKGDEKLRMLDSMNRSRQGSATDARDFVFAHMGIASDRLNVGDAVPVNYDMPLGRVFARMSIVETLVSLLDQQPEGAGARSMPSWAVDWSVAPLAYAPMYFDDILGLVGHSIGVIKNLSVRLPMSATLDLKGMAIYQDTVAQISVYHTGDLVGRHARQEHKKLCEALKPEPTDVPQEHASFLRYFHAWTQEQTVKPHLLRIILDGRRLATTLTGNLGVVPAQVQEVSLILRPVNVSNKDATELQSIRVRPATTEAEVGPETWYMSGVSSTTDAFPVQHYVLVGSCCFDGQIPWTVAQLPDEDEMIIYALHSGSSFAFL</sequence>
<dbReference type="PANTHER" id="PTHR24148">
    <property type="entry name" value="ANKYRIN REPEAT DOMAIN-CONTAINING PROTEIN 39 HOMOLOG-RELATED"/>
    <property type="match status" value="1"/>
</dbReference>
<gene>
    <name evidence="2" type="ORF">CONLIGDRAFT_652501</name>
</gene>
<evidence type="ECO:0000313" key="2">
    <source>
        <dbReference type="EMBL" id="OIW34155.1"/>
    </source>
</evidence>
<dbReference type="Pfam" id="PF06985">
    <property type="entry name" value="HET"/>
    <property type="match status" value="1"/>
</dbReference>
<dbReference type="InterPro" id="IPR010730">
    <property type="entry name" value="HET"/>
</dbReference>
<dbReference type="AlphaFoldDB" id="A0A1J7J462"/>
<name>A0A1J7J462_9PEZI</name>
<dbReference type="OrthoDB" id="20872at2759"/>
<proteinExistence type="predicted"/>
<protein>
    <submittedName>
        <fullName evidence="2">HET-domain-containing protein</fullName>
    </submittedName>
</protein>
<dbReference type="Proteomes" id="UP000182658">
    <property type="component" value="Unassembled WGS sequence"/>
</dbReference>
<dbReference type="InParanoid" id="A0A1J7J462"/>
<evidence type="ECO:0000313" key="3">
    <source>
        <dbReference type="Proteomes" id="UP000182658"/>
    </source>
</evidence>
<dbReference type="STRING" id="1408157.A0A1J7J462"/>
<dbReference type="InterPro" id="IPR052895">
    <property type="entry name" value="HetReg/Transcr_Mod"/>
</dbReference>
<keyword evidence="3" id="KW-1185">Reference proteome</keyword>
<feature type="domain" description="Heterokaryon incompatibility" evidence="1">
    <location>
        <begin position="52"/>
        <end position="180"/>
    </location>
</feature>
<accession>A0A1J7J462</accession>
<reference evidence="2 3" key="1">
    <citation type="submission" date="2016-10" db="EMBL/GenBank/DDBJ databases">
        <title>Draft genome sequence of Coniochaeta ligniaria NRRL30616, a lignocellulolytic fungus for bioabatement of inhibitors in plant biomass hydrolysates.</title>
        <authorList>
            <consortium name="DOE Joint Genome Institute"/>
            <person name="Jimenez D.J."/>
            <person name="Hector R.E."/>
            <person name="Riley R."/>
            <person name="Sun H."/>
            <person name="Grigoriev I.V."/>
            <person name="Van Elsas J.D."/>
            <person name="Nichols N.N."/>
        </authorList>
    </citation>
    <scope>NUCLEOTIDE SEQUENCE [LARGE SCALE GENOMIC DNA]</scope>
    <source>
        <strain evidence="2 3">NRRL 30616</strain>
    </source>
</reference>
<evidence type="ECO:0000259" key="1">
    <source>
        <dbReference type="Pfam" id="PF06985"/>
    </source>
</evidence>